<evidence type="ECO:0000313" key="11">
    <source>
        <dbReference type="EMBL" id="NMD98238.1"/>
    </source>
</evidence>
<evidence type="ECO:0000256" key="4">
    <source>
        <dbReference type="ARBA" id="ARBA00022475"/>
    </source>
</evidence>
<name>A0A848B4Z6_9FIRM</name>
<accession>A0A848B4Z6</accession>
<proteinExistence type="inferred from homology"/>
<dbReference type="GO" id="GO:0071978">
    <property type="term" value="P:bacterial-type flagellum-dependent swarming motility"/>
    <property type="evidence" value="ECO:0007669"/>
    <property type="project" value="TreeGrafter"/>
</dbReference>
<evidence type="ECO:0000256" key="3">
    <source>
        <dbReference type="ARBA" id="ARBA00008281"/>
    </source>
</evidence>
<organism evidence="11 12">
    <name type="scientific">Selenomonas bovis</name>
    <dbReference type="NCBI Taxonomy" id="416586"/>
    <lineage>
        <taxon>Bacteria</taxon>
        <taxon>Bacillati</taxon>
        <taxon>Bacillota</taxon>
        <taxon>Negativicutes</taxon>
        <taxon>Selenomonadales</taxon>
        <taxon>Selenomonadaceae</taxon>
        <taxon>Selenomonas</taxon>
    </lineage>
</organism>
<sequence length="174" mass="18811">MAEEKKESAADPAPASEEKKKKSPIILVVVLVLVGLVLAAGISFFVTTKMMADSASEAGVSEHHNPGKFVKLGDAKEGIMVNVGGVKAGKYLKAGIVLEMNPGKKDNLTDDGKLQPMAETKILDTTMQILRSSKLDEFDATKQDELKKKIKDELNDKLGQGSVYDVYITSFLLQ</sequence>
<evidence type="ECO:0000256" key="7">
    <source>
        <dbReference type="ARBA" id="ARBA00022779"/>
    </source>
</evidence>
<dbReference type="AlphaFoldDB" id="A0A848B4Z6"/>
<evidence type="ECO:0000256" key="9">
    <source>
        <dbReference type="ARBA" id="ARBA00023136"/>
    </source>
</evidence>
<keyword evidence="11" id="KW-0969">Cilium</keyword>
<keyword evidence="11" id="KW-0282">Flagellum</keyword>
<comment type="subcellular location">
    <subcellularLocation>
        <location evidence="2">Cell membrane</location>
        <topology evidence="2">Single-pass membrane protein</topology>
    </subcellularLocation>
</comment>
<evidence type="ECO:0000256" key="6">
    <source>
        <dbReference type="ARBA" id="ARBA00022692"/>
    </source>
</evidence>
<comment type="similarity">
    <text evidence="3 10">Belongs to the FliL family.</text>
</comment>
<protein>
    <recommendedName>
        <fullName evidence="10">Flagellar protein FliL</fullName>
    </recommendedName>
</protein>
<feature type="transmembrane region" description="Helical" evidence="10">
    <location>
        <begin position="25"/>
        <end position="46"/>
    </location>
</feature>
<evidence type="ECO:0000256" key="5">
    <source>
        <dbReference type="ARBA" id="ARBA00022500"/>
    </source>
</evidence>
<evidence type="ECO:0000256" key="8">
    <source>
        <dbReference type="ARBA" id="ARBA00022989"/>
    </source>
</evidence>
<dbReference type="InterPro" id="IPR005503">
    <property type="entry name" value="FliL"/>
</dbReference>
<keyword evidence="6 10" id="KW-0812">Transmembrane</keyword>
<keyword evidence="5 10" id="KW-0145">Chemotaxis</keyword>
<dbReference type="EMBL" id="JABAFA010000002">
    <property type="protein sequence ID" value="NMD98238.1"/>
    <property type="molecule type" value="Genomic_DNA"/>
</dbReference>
<reference evidence="11 12" key="1">
    <citation type="submission" date="2020-04" db="EMBL/GenBank/DDBJ databases">
        <authorList>
            <person name="Hitch T.C.A."/>
            <person name="Wylensek D."/>
            <person name="Clavel T."/>
        </authorList>
    </citation>
    <scope>NUCLEOTIDE SEQUENCE [LARGE SCALE GENOMIC DNA]</scope>
    <source>
        <strain evidence="11 12">PG-130-P53-12</strain>
    </source>
</reference>
<dbReference type="RefSeq" id="WP_019542470.1">
    <property type="nucleotide sequence ID" value="NZ_JABAFA010000002.1"/>
</dbReference>
<keyword evidence="12" id="KW-1185">Reference proteome</keyword>
<dbReference type="GO" id="GO:0005886">
    <property type="term" value="C:plasma membrane"/>
    <property type="evidence" value="ECO:0007669"/>
    <property type="project" value="UniProtKB-SubCell"/>
</dbReference>
<gene>
    <name evidence="11" type="ORF">HF878_01885</name>
</gene>
<comment type="function">
    <text evidence="1 10">Controls the rotational direction of flagella during chemotaxis.</text>
</comment>
<keyword evidence="7 10" id="KW-0283">Flagellar rotation</keyword>
<evidence type="ECO:0000256" key="1">
    <source>
        <dbReference type="ARBA" id="ARBA00002254"/>
    </source>
</evidence>
<evidence type="ECO:0000313" key="12">
    <source>
        <dbReference type="Proteomes" id="UP000543804"/>
    </source>
</evidence>
<dbReference type="PANTHER" id="PTHR35091">
    <property type="entry name" value="FLAGELLAR PROTEIN FLIL"/>
    <property type="match status" value="1"/>
</dbReference>
<keyword evidence="4 10" id="KW-1003">Cell membrane</keyword>
<keyword evidence="8 10" id="KW-1133">Transmembrane helix</keyword>
<evidence type="ECO:0000256" key="10">
    <source>
        <dbReference type="RuleBase" id="RU364125"/>
    </source>
</evidence>
<dbReference type="GO" id="GO:0009425">
    <property type="term" value="C:bacterial-type flagellum basal body"/>
    <property type="evidence" value="ECO:0007669"/>
    <property type="project" value="InterPro"/>
</dbReference>
<dbReference type="PANTHER" id="PTHR35091:SF2">
    <property type="entry name" value="FLAGELLAR PROTEIN FLIL"/>
    <property type="match status" value="1"/>
</dbReference>
<evidence type="ECO:0000256" key="2">
    <source>
        <dbReference type="ARBA" id="ARBA00004162"/>
    </source>
</evidence>
<keyword evidence="11" id="KW-0966">Cell projection</keyword>
<dbReference type="GO" id="GO:0006935">
    <property type="term" value="P:chemotaxis"/>
    <property type="evidence" value="ECO:0007669"/>
    <property type="project" value="UniProtKB-KW"/>
</dbReference>
<dbReference type="Pfam" id="PF03748">
    <property type="entry name" value="FliL"/>
    <property type="match status" value="1"/>
</dbReference>
<keyword evidence="9 10" id="KW-0472">Membrane</keyword>
<dbReference type="Proteomes" id="UP000543804">
    <property type="component" value="Unassembled WGS sequence"/>
</dbReference>
<comment type="caution">
    <text evidence="11">The sequence shown here is derived from an EMBL/GenBank/DDBJ whole genome shotgun (WGS) entry which is preliminary data.</text>
</comment>